<protein>
    <recommendedName>
        <fullName evidence="5">Beta-barrel assembly machine subunit BamF</fullName>
    </recommendedName>
</protein>
<evidence type="ECO:0000313" key="4">
    <source>
        <dbReference type="Proteomes" id="UP000037046"/>
    </source>
</evidence>
<sequence>MRPRLSAALAALALALFAGCTELPALPDEISDNRADLSYLELVPAGEITGQVPPPRSDERTAPELQSRADRLRARAARLDAPVIDAETQARMQTGVTR</sequence>
<keyword evidence="4" id="KW-1185">Reference proteome</keyword>
<dbReference type="RefSeq" id="WP_050661992.1">
    <property type="nucleotide sequence ID" value="NZ_CP118494.1"/>
</dbReference>
<dbReference type="AlphaFoldDB" id="A0A0L6CX76"/>
<proteinExistence type="predicted"/>
<dbReference type="PROSITE" id="PS51257">
    <property type="entry name" value="PROKAR_LIPOPROTEIN"/>
    <property type="match status" value="1"/>
</dbReference>
<dbReference type="PATRIC" id="fig|74031.6.peg.1091"/>
<evidence type="ECO:0000256" key="2">
    <source>
        <dbReference type="SAM" id="SignalP"/>
    </source>
</evidence>
<evidence type="ECO:0000256" key="1">
    <source>
        <dbReference type="SAM" id="MobiDB-lite"/>
    </source>
</evidence>
<accession>A0A0L6CX76</accession>
<dbReference type="EMBL" id="LGVV01000009">
    <property type="protein sequence ID" value="KNX42366.1"/>
    <property type="molecule type" value="Genomic_DNA"/>
</dbReference>
<evidence type="ECO:0000313" key="3">
    <source>
        <dbReference type="EMBL" id="KNX42366.1"/>
    </source>
</evidence>
<comment type="caution">
    <text evidence="3">The sequence shown here is derived from an EMBL/GenBank/DDBJ whole genome shotgun (WGS) entry which is preliminary data.</text>
</comment>
<feature type="region of interest" description="Disordered" evidence="1">
    <location>
        <begin position="46"/>
        <end position="67"/>
    </location>
</feature>
<reference evidence="4" key="1">
    <citation type="submission" date="2015-07" db="EMBL/GenBank/DDBJ databases">
        <title>Draft Genome Sequence of Roseovarius tolerans EL-164, a producer of N-Acylated Alanine Methyl Esters (NAMEs).</title>
        <authorList>
            <person name="Voget S."/>
            <person name="Bruns H."/>
            <person name="Wagner-Doebler I."/>
            <person name="Schulz S."/>
            <person name="Daniel R."/>
        </authorList>
    </citation>
    <scope>NUCLEOTIDE SEQUENCE [LARGE SCALE GENOMIC DNA]</scope>
    <source>
        <strain evidence="4">EL-164</strain>
    </source>
</reference>
<keyword evidence="2" id="KW-0732">Signal</keyword>
<feature type="signal peptide" evidence="2">
    <location>
        <begin position="1"/>
        <end position="18"/>
    </location>
</feature>
<name>A0A0L6CX76_9RHOB</name>
<feature type="compositionally biased region" description="Basic and acidic residues" evidence="1">
    <location>
        <begin position="56"/>
        <end position="67"/>
    </location>
</feature>
<dbReference type="OrthoDB" id="7745740at2"/>
<feature type="chain" id="PRO_5005562917" description="Beta-barrel assembly machine subunit BamF" evidence="2">
    <location>
        <begin position="19"/>
        <end position="98"/>
    </location>
</feature>
<organism evidence="3 4">
    <name type="scientific">Roseovarius tolerans</name>
    <dbReference type="NCBI Taxonomy" id="74031"/>
    <lineage>
        <taxon>Bacteria</taxon>
        <taxon>Pseudomonadati</taxon>
        <taxon>Pseudomonadota</taxon>
        <taxon>Alphaproteobacteria</taxon>
        <taxon>Rhodobacterales</taxon>
        <taxon>Roseobacteraceae</taxon>
        <taxon>Roseovarius</taxon>
    </lineage>
</organism>
<evidence type="ECO:0008006" key="5">
    <source>
        <dbReference type="Google" id="ProtNLM"/>
    </source>
</evidence>
<dbReference type="Proteomes" id="UP000037046">
    <property type="component" value="Unassembled WGS sequence"/>
</dbReference>
<gene>
    <name evidence="3" type="ORF">ROTO_10650</name>
</gene>
<dbReference type="STRING" id="74031.SAMN04488077_111125"/>